<reference evidence="2" key="1">
    <citation type="submission" date="2025-08" db="UniProtKB">
        <authorList>
            <consortium name="Ensembl"/>
        </authorList>
    </citation>
    <scope>IDENTIFICATION</scope>
</reference>
<name>A0A8C4QAH4_EPTBU</name>
<dbReference type="GO" id="GO:0000981">
    <property type="term" value="F:DNA-binding transcription factor activity, RNA polymerase II-specific"/>
    <property type="evidence" value="ECO:0007669"/>
    <property type="project" value="TreeGrafter"/>
</dbReference>
<dbReference type="PROSITE" id="PS50097">
    <property type="entry name" value="BTB"/>
    <property type="match status" value="1"/>
</dbReference>
<dbReference type="SMART" id="SM00225">
    <property type="entry name" value="BTB"/>
    <property type="match status" value="1"/>
</dbReference>
<dbReference type="Proteomes" id="UP000694388">
    <property type="component" value="Unplaced"/>
</dbReference>
<feature type="domain" description="BTB" evidence="1">
    <location>
        <begin position="41"/>
        <end position="105"/>
    </location>
</feature>
<dbReference type="AlphaFoldDB" id="A0A8C4QAH4"/>
<dbReference type="GO" id="GO:0000978">
    <property type="term" value="F:RNA polymerase II cis-regulatory region sequence-specific DNA binding"/>
    <property type="evidence" value="ECO:0007669"/>
    <property type="project" value="TreeGrafter"/>
</dbReference>
<dbReference type="PANTHER" id="PTHR46105">
    <property type="entry name" value="AGAP004733-PA"/>
    <property type="match status" value="1"/>
</dbReference>
<organism evidence="2 3">
    <name type="scientific">Eptatretus burgeri</name>
    <name type="common">Inshore hagfish</name>
    <dbReference type="NCBI Taxonomy" id="7764"/>
    <lineage>
        <taxon>Eukaryota</taxon>
        <taxon>Metazoa</taxon>
        <taxon>Chordata</taxon>
        <taxon>Craniata</taxon>
        <taxon>Vertebrata</taxon>
        <taxon>Cyclostomata</taxon>
        <taxon>Myxini</taxon>
        <taxon>Myxiniformes</taxon>
        <taxon>Myxinidae</taxon>
        <taxon>Eptatretinae</taxon>
        <taxon>Eptatretus</taxon>
    </lineage>
</organism>
<dbReference type="Pfam" id="PF00651">
    <property type="entry name" value="BTB"/>
    <property type="match status" value="1"/>
</dbReference>
<dbReference type="GeneTree" id="ENSGT00940000154668"/>
<dbReference type="Gene3D" id="3.30.710.10">
    <property type="entry name" value="Potassium Channel Kv1.1, Chain A"/>
    <property type="match status" value="1"/>
</dbReference>
<protein>
    <recommendedName>
        <fullName evidence="1">BTB domain-containing protein</fullName>
    </recommendedName>
</protein>
<sequence length="153" mass="17545">MEVCAENETMGLGEDREREGDHYIRYILSHLNEQRLHDNFTDIALIVAGHRFRAHKAVLAASSRFFHSFFKQVQEDTVVAIEGLSELAFGHLLEFIYTGIVYVEGVELDLVLKAAEFLQMDEAIIVLKKRFVRPSCYISGILVFVMNWCQSAF</sequence>
<dbReference type="InterPro" id="IPR050457">
    <property type="entry name" value="ZnFinger_BTB_dom_contain"/>
</dbReference>
<dbReference type="PANTHER" id="PTHR46105:SF28">
    <property type="entry name" value="ZINC FINGER PROTEIN 37-LIKE"/>
    <property type="match status" value="1"/>
</dbReference>
<reference evidence="2" key="2">
    <citation type="submission" date="2025-09" db="UniProtKB">
        <authorList>
            <consortium name="Ensembl"/>
        </authorList>
    </citation>
    <scope>IDENTIFICATION</scope>
</reference>
<keyword evidence="3" id="KW-1185">Reference proteome</keyword>
<evidence type="ECO:0000259" key="1">
    <source>
        <dbReference type="PROSITE" id="PS50097"/>
    </source>
</evidence>
<dbReference type="OMA" id="EEANEVW"/>
<dbReference type="SUPFAM" id="SSF54695">
    <property type="entry name" value="POZ domain"/>
    <property type="match status" value="1"/>
</dbReference>
<dbReference type="InterPro" id="IPR000210">
    <property type="entry name" value="BTB/POZ_dom"/>
</dbReference>
<dbReference type="InterPro" id="IPR011333">
    <property type="entry name" value="SKP1/BTB/POZ_sf"/>
</dbReference>
<evidence type="ECO:0000313" key="2">
    <source>
        <dbReference type="Ensembl" id="ENSEBUP00000012439.1"/>
    </source>
</evidence>
<accession>A0A8C4QAH4</accession>
<proteinExistence type="predicted"/>
<evidence type="ECO:0000313" key="3">
    <source>
        <dbReference type="Proteomes" id="UP000694388"/>
    </source>
</evidence>
<dbReference type="Ensembl" id="ENSEBUT00000013016.1">
    <property type="protein sequence ID" value="ENSEBUP00000012439.1"/>
    <property type="gene ID" value="ENSEBUG00000007914.1"/>
</dbReference>